<evidence type="ECO:0000313" key="1">
    <source>
        <dbReference type="EMBL" id="SOC46070.1"/>
    </source>
</evidence>
<dbReference type="AlphaFoldDB" id="A0A285UW73"/>
<evidence type="ECO:0000313" key="2">
    <source>
        <dbReference type="Proteomes" id="UP000219167"/>
    </source>
</evidence>
<dbReference type="OrthoDB" id="7778040at2"/>
<gene>
    <name evidence="1" type="ORF">SAMN05892877_12080</name>
</gene>
<protein>
    <submittedName>
        <fullName evidence="1">Uncharacterized protein</fullName>
    </submittedName>
</protein>
<name>A0A285UW73_9HYPH</name>
<keyword evidence="2" id="KW-1185">Reference proteome</keyword>
<sequence length="89" mass="9582">MQFSFHHTHAFPGCRVSIEGDRSDAAADATVEFSDGSIARGSQVGDGPDIILSVSPYRTVRGTDIPAKRWRLARTGNGWKVTARLPGPT</sequence>
<organism evidence="1 2">
    <name type="scientific">Rhizobium subbaraonis</name>
    <dbReference type="NCBI Taxonomy" id="908946"/>
    <lineage>
        <taxon>Bacteria</taxon>
        <taxon>Pseudomonadati</taxon>
        <taxon>Pseudomonadota</taxon>
        <taxon>Alphaproteobacteria</taxon>
        <taxon>Hyphomicrobiales</taxon>
        <taxon>Rhizobiaceae</taxon>
        <taxon>Rhizobium/Agrobacterium group</taxon>
        <taxon>Rhizobium</taxon>
    </lineage>
</organism>
<dbReference type="EMBL" id="OBQD01000020">
    <property type="protein sequence ID" value="SOC46070.1"/>
    <property type="molecule type" value="Genomic_DNA"/>
</dbReference>
<reference evidence="1 2" key="1">
    <citation type="submission" date="2017-08" db="EMBL/GenBank/DDBJ databases">
        <authorList>
            <person name="de Groot N.N."/>
        </authorList>
    </citation>
    <scope>NUCLEOTIDE SEQUENCE [LARGE SCALE GENOMIC DNA]</scope>
    <source>
        <strain evidence="1 2">JC85</strain>
    </source>
</reference>
<dbReference type="Proteomes" id="UP000219167">
    <property type="component" value="Unassembled WGS sequence"/>
</dbReference>
<accession>A0A285UW73</accession>
<proteinExistence type="predicted"/>
<dbReference type="RefSeq" id="WP_097142481.1">
    <property type="nucleotide sequence ID" value="NZ_OBQD01000020.1"/>
</dbReference>